<protein>
    <submittedName>
        <fullName evidence="1">Uncharacterized protein</fullName>
    </submittedName>
</protein>
<evidence type="ECO:0000313" key="1">
    <source>
        <dbReference type="EMBL" id="MBM3222508.1"/>
    </source>
</evidence>
<evidence type="ECO:0000313" key="2">
    <source>
        <dbReference type="Proteomes" id="UP000712673"/>
    </source>
</evidence>
<comment type="caution">
    <text evidence="1">The sequence shown here is derived from an EMBL/GenBank/DDBJ whole genome shotgun (WGS) entry which is preliminary data.</text>
</comment>
<dbReference type="EMBL" id="VGLS01000026">
    <property type="protein sequence ID" value="MBM3222508.1"/>
    <property type="molecule type" value="Genomic_DNA"/>
</dbReference>
<accession>A0A938B261</accession>
<dbReference type="Proteomes" id="UP000712673">
    <property type="component" value="Unassembled WGS sequence"/>
</dbReference>
<gene>
    <name evidence="1" type="ORF">FJZ47_01705</name>
</gene>
<dbReference type="AlphaFoldDB" id="A0A938B261"/>
<sequence length="115" mass="12819">MPMHAAYLFVASMDVDADKEALFNEVYDTEHVPNLLKVPGVHAVTRMHGEPFAVSIGGATRHIAHAGPRYSALYEIDGPEVLVSAAWATAVERGRWPSEVRPYTHNRHHALYRLC</sequence>
<organism evidence="1 2">
    <name type="scientific">Tectimicrobiota bacterium</name>
    <dbReference type="NCBI Taxonomy" id="2528274"/>
    <lineage>
        <taxon>Bacteria</taxon>
        <taxon>Pseudomonadati</taxon>
        <taxon>Nitrospinota/Tectimicrobiota group</taxon>
        <taxon>Candidatus Tectimicrobiota</taxon>
    </lineage>
</organism>
<name>A0A938B261_UNCTE</name>
<proteinExistence type="predicted"/>
<reference evidence="1" key="1">
    <citation type="submission" date="2019-03" db="EMBL/GenBank/DDBJ databases">
        <title>Lake Tanganyika Metagenome-Assembled Genomes (MAGs).</title>
        <authorList>
            <person name="Tran P."/>
        </authorList>
    </citation>
    <scope>NUCLEOTIDE SEQUENCE</scope>
    <source>
        <strain evidence="1">K_DeepCast_65m_m2_066</strain>
    </source>
</reference>